<accession>A0A6J6Q5L0</accession>
<gene>
    <name evidence="1" type="ORF">UFOPK2423_01367</name>
</gene>
<reference evidence="1" key="1">
    <citation type="submission" date="2020-05" db="EMBL/GenBank/DDBJ databases">
        <authorList>
            <person name="Chiriac C."/>
            <person name="Salcher M."/>
            <person name="Ghai R."/>
            <person name="Kavagutti S V."/>
        </authorList>
    </citation>
    <scope>NUCLEOTIDE SEQUENCE</scope>
</reference>
<protein>
    <submittedName>
        <fullName evidence="1">Unannotated protein</fullName>
    </submittedName>
</protein>
<sequence>MLDALGFPLRAVAEDVQASDQEGLYLPEKKQSRRHFLR</sequence>
<proteinExistence type="predicted"/>
<evidence type="ECO:0000313" key="1">
    <source>
        <dbReference type="EMBL" id="CAB4704633.1"/>
    </source>
</evidence>
<organism evidence="1">
    <name type="scientific">freshwater metagenome</name>
    <dbReference type="NCBI Taxonomy" id="449393"/>
    <lineage>
        <taxon>unclassified sequences</taxon>
        <taxon>metagenomes</taxon>
        <taxon>ecological metagenomes</taxon>
    </lineage>
</organism>
<name>A0A6J6Q5L0_9ZZZZ</name>
<dbReference type="AlphaFoldDB" id="A0A6J6Q5L0"/>
<dbReference type="EMBL" id="CAEZXN010000040">
    <property type="protein sequence ID" value="CAB4704633.1"/>
    <property type="molecule type" value="Genomic_DNA"/>
</dbReference>